<reference evidence="1" key="1">
    <citation type="journal article" date="2020" name="Cell">
        <title>Large-Scale Comparative Analyses of Tick Genomes Elucidate Their Genetic Diversity and Vector Capacities.</title>
        <authorList>
            <consortium name="Tick Genome and Microbiome Consortium (TIGMIC)"/>
            <person name="Jia N."/>
            <person name="Wang J."/>
            <person name="Shi W."/>
            <person name="Du L."/>
            <person name="Sun Y."/>
            <person name="Zhan W."/>
            <person name="Jiang J.F."/>
            <person name="Wang Q."/>
            <person name="Zhang B."/>
            <person name="Ji P."/>
            <person name="Bell-Sakyi L."/>
            <person name="Cui X.M."/>
            <person name="Yuan T.T."/>
            <person name="Jiang B.G."/>
            <person name="Yang W.F."/>
            <person name="Lam T.T."/>
            <person name="Chang Q.C."/>
            <person name="Ding S.J."/>
            <person name="Wang X.J."/>
            <person name="Zhu J.G."/>
            <person name="Ruan X.D."/>
            <person name="Zhao L."/>
            <person name="Wei J.T."/>
            <person name="Ye R.Z."/>
            <person name="Que T.C."/>
            <person name="Du C.H."/>
            <person name="Zhou Y.H."/>
            <person name="Cheng J.X."/>
            <person name="Dai P.F."/>
            <person name="Guo W.B."/>
            <person name="Han X.H."/>
            <person name="Huang E.J."/>
            <person name="Li L.F."/>
            <person name="Wei W."/>
            <person name="Gao Y.C."/>
            <person name="Liu J.Z."/>
            <person name="Shao H.Z."/>
            <person name="Wang X."/>
            <person name="Wang C.C."/>
            <person name="Yang T.C."/>
            <person name="Huo Q.B."/>
            <person name="Li W."/>
            <person name="Chen H.Y."/>
            <person name="Chen S.E."/>
            <person name="Zhou L.G."/>
            <person name="Ni X.B."/>
            <person name="Tian J.H."/>
            <person name="Sheng Y."/>
            <person name="Liu T."/>
            <person name="Pan Y.S."/>
            <person name="Xia L.Y."/>
            <person name="Li J."/>
            <person name="Zhao F."/>
            <person name="Cao W.C."/>
        </authorList>
    </citation>
    <scope>NUCLEOTIDE SEQUENCE</scope>
    <source>
        <strain evidence="1">Rsan-2018</strain>
    </source>
</reference>
<dbReference type="AlphaFoldDB" id="A0A9D4QHF2"/>
<name>A0A9D4QHF2_RHISA</name>
<reference evidence="1" key="2">
    <citation type="submission" date="2021-09" db="EMBL/GenBank/DDBJ databases">
        <authorList>
            <person name="Jia N."/>
            <person name="Wang J."/>
            <person name="Shi W."/>
            <person name="Du L."/>
            <person name="Sun Y."/>
            <person name="Zhan W."/>
            <person name="Jiang J."/>
            <person name="Wang Q."/>
            <person name="Zhang B."/>
            <person name="Ji P."/>
            <person name="Sakyi L.B."/>
            <person name="Cui X."/>
            <person name="Yuan T."/>
            <person name="Jiang B."/>
            <person name="Yang W."/>
            <person name="Lam T.T.-Y."/>
            <person name="Chang Q."/>
            <person name="Ding S."/>
            <person name="Wang X."/>
            <person name="Zhu J."/>
            <person name="Ruan X."/>
            <person name="Zhao L."/>
            <person name="Wei J."/>
            <person name="Que T."/>
            <person name="Du C."/>
            <person name="Cheng J."/>
            <person name="Dai P."/>
            <person name="Han X."/>
            <person name="Huang E."/>
            <person name="Gao Y."/>
            <person name="Liu J."/>
            <person name="Shao H."/>
            <person name="Ye R."/>
            <person name="Li L."/>
            <person name="Wei W."/>
            <person name="Wang X."/>
            <person name="Wang C."/>
            <person name="Huo Q."/>
            <person name="Li W."/>
            <person name="Guo W."/>
            <person name="Chen H."/>
            <person name="Chen S."/>
            <person name="Zhou L."/>
            <person name="Zhou L."/>
            <person name="Ni X."/>
            <person name="Tian J."/>
            <person name="Zhou Y."/>
            <person name="Sheng Y."/>
            <person name="Liu T."/>
            <person name="Pan Y."/>
            <person name="Xia L."/>
            <person name="Li J."/>
            <person name="Zhao F."/>
            <person name="Cao W."/>
        </authorList>
    </citation>
    <scope>NUCLEOTIDE SEQUENCE</scope>
    <source>
        <strain evidence="1">Rsan-2018</strain>
        <tissue evidence="1">Larvae</tissue>
    </source>
</reference>
<proteinExistence type="predicted"/>
<evidence type="ECO:0000313" key="2">
    <source>
        <dbReference type="Proteomes" id="UP000821837"/>
    </source>
</evidence>
<dbReference type="Proteomes" id="UP000821837">
    <property type="component" value="Chromosome 1"/>
</dbReference>
<organism evidence="1 2">
    <name type="scientific">Rhipicephalus sanguineus</name>
    <name type="common">Brown dog tick</name>
    <name type="synonym">Ixodes sanguineus</name>
    <dbReference type="NCBI Taxonomy" id="34632"/>
    <lineage>
        <taxon>Eukaryota</taxon>
        <taxon>Metazoa</taxon>
        <taxon>Ecdysozoa</taxon>
        <taxon>Arthropoda</taxon>
        <taxon>Chelicerata</taxon>
        <taxon>Arachnida</taxon>
        <taxon>Acari</taxon>
        <taxon>Parasitiformes</taxon>
        <taxon>Ixodida</taxon>
        <taxon>Ixodoidea</taxon>
        <taxon>Ixodidae</taxon>
        <taxon>Rhipicephalinae</taxon>
        <taxon>Rhipicephalus</taxon>
        <taxon>Rhipicephalus</taxon>
    </lineage>
</organism>
<gene>
    <name evidence="1" type="ORF">HPB52_007918</name>
</gene>
<comment type="caution">
    <text evidence="1">The sequence shown here is derived from an EMBL/GenBank/DDBJ whole genome shotgun (WGS) entry which is preliminary data.</text>
</comment>
<dbReference type="EMBL" id="JABSTV010001245">
    <property type="protein sequence ID" value="KAH7982883.1"/>
    <property type="molecule type" value="Genomic_DNA"/>
</dbReference>
<sequence>MLPYGRTATWPQRHNKHHRQSAYHEWRRIIDKTTDFIWDQVRPSLPPKRKKVPTQEGKVLVLGDVTVPEECKRLLVKGPKYATAPLLTPVDNVVHSREIGAKVVDEFRARCVTECVDVVARTGEPKR</sequence>
<protein>
    <submittedName>
        <fullName evidence="1">Uncharacterized protein</fullName>
    </submittedName>
</protein>
<evidence type="ECO:0000313" key="1">
    <source>
        <dbReference type="EMBL" id="KAH7982883.1"/>
    </source>
</evidence>
<keyword evidence="2" id="KW-1185">Reference proteome</keyword>
<accession>A0A9D4QHF2</accession>